<comment type="subcellular location">
    <subcellularLocation>
        <location evidence="1">Membrane</location>
        <topology evidence="1">Multi-pass membrane protein</topology>
    </subcellularLocation>
</comment>
<keyword evidence="8" id="KW-1185">Reference proteome</keyword>
<evidence type="ECO:0000256" key="5">
    <source>
        <dbReference type="PIRSR" id="PIRSR604254-1"/>
    </source>
</evidence>
<keyword evidence="3 6" id="KW-1133">Transmembrane helix</keyword>
<reference evidence="7" key="1">
    <citation type="submission" date="2013-08" db="EMBL/GenBank/DDBJ databases">
        <title>Gene expansion shapes genome architecture in the human pathogen Lichtheimia corymbifera: an evolutionary genomics analysis in the ancient terrestrial Mucorales (Mucoromycotina).</title>
        <authorList>
            <person name="Schwartze V.U."/>
            <person name="Winter S."/>
            <person name="Shelest E."/>
            <person name="Marcet-Houben M."/>
            <person name="Horn F."/>
            <person name="Wehner S."/>
            <person name="Hoffmann K."/>
            <person name="Riege K."/>
            <person name="Sammeth M."/>
            <person name="Nowrousian M."/>
            <person name="Valiante V."/>
            <person name="Linde J."/>
            <person name="Jacobsen I.D."/>
            <person name="Marz M."/>
            <person name="Brakhage A.A."/>
            <person name="Gabaldon T."/>
            <person name="Bocker S."/>
            <person name="Voigt K."/>
        </authorList>
    </citation>
    <scope>NUCLEOTIDE SEQUENCE [LARGE SCALE GENOMIC DNA]</scope>
    <source>
        <strain evidence="7">FSU 9682</strain>
    </source>
</reference>
<sequence length="460" mass="52684">MANLLTINAAAGSTCEEPLDFDTLFREQFAPLLQKFKYRLSQFEQSISSKRLQNYSRTKLKRAYELLEKLDEEWHHRWETACSLAADDKKSMQQALVALEQSLTDKYRELEAMLLSAAEDNHYTLDDTIDAVMSKIEEIDSRISDAIERAAEMGTKMHEKINKAGEHVKVAMAKGARQLLHYEELPVQWRNNKYIHTGYRFLSTPAQCCHSLLYLHNETGNIYTHLIGFVVFFCIGIYELFYSTLLTEAHVIDRVIFAVFFVAACKCLMCSTVWHTLSGINDYATFKRVACLDYVGISVLICASVVLTEYYGFYCQDQWRNTYMVGTGTLAVAGIFIPFMEWFDRVEMRWLRITFFIAMAASGIVPLGHLYINYGARTLFDWLSPVTKSLSCYILGVVVYGNQWPEAFWPGKFDHIGHSHQLWHLFVCGGIWFHYVAAISFYGQRHDFGECPAAAPGALS</sequence>
<dbReference type="Proteomes" id="UP000027586">
    <property type="component" value="Unassembled WGS sequence"/>
</dbReference>
<dbReference type="GO" id="GO:0006882">
    <property type="term" value="P:intracellular zinc ion homeostasis"/>
    <property type="evidence" value="ECO:0007669"/>
    <property type="project" value="TreeGrafter"/>
</dbReference>
<feature type="transmembrane region" description="Helical" evidence="6">
    <location>
        <begin position="421"/>
        <end position="442"/>
    </location>
</feature>
<evidence type="ECO:0000256" key="3">
    <source>
        <dbReference type="ARBA" id="ARBA00022989"/>
    </source>
</evidence>
<feature type="transmembrane region" description="Helical" evidence="6">
    <location>
        <begin position="255"/>
        <end position="274"/>
    </location>
</feature>
<evidence type="ECO:0000256" key="1">
    <source>
        <dbReference type="ARBA" id="ARBA00004141"/>
    </source>
</evidence>
<feature type="transmembrane region" description="Helical" evidence="6">
    <location>
        <begin position="323"/>
        <end position="343"/>
    </location>
</feature>
<keyword evidence="5" id="KW-0479">Metal-binding</keyword>
<gene>
    <name evidence="7" type="ORF">LCOR_01330.1</name>
</gene>
<dbReference type="EMBL" id="CBTN010000003">
    <property type="protein sequence ID" value="CDH49591.1"/>
    <property type="molecule type" value="Genomic_DNA"/>
</dbReference>
<accession>A0A068RKX2</accession>
<dbReference type="PANTHER" id="PTHR20855:SF97">
    <property type="entry name" value="ADIPOR-LIKE RECEPTOR IZH3-RELATED"/>
    <property type="match status" value="1"/>
</dbReference>
<name>A0A068RKX2_9FUNG</name>
<feature type="binding site" evidence="5">
    <location>
        <position position="420"/>
    </location>
    <ligand>
        <name>Zn(2+)</name>
        <dbReference type="ChEBI" id="CHEBI:29105"/>
    </ligand>
</feature>
<feature type="transmembrane region" description="Helical" evidence="6">
    <location>
        <begin position="379"/>
        <end position="401"/>
    </location>
</feature>
<dbReference type="GO" id="GO:0038023">
    <property type="term" value="F:signaling receptor activity"/>
    <property type="evidence" value="ECO:0007669"/>
    <property type="project" value="TreeGrafter"/>
</dbReference>
<evidence type="ECO:0000256" key="2">
    <source>
        <dbReference type="ARBA" id="ARBA00022692"/>
    </source>
</evidence>
<keyword evidence="5" id="KW-0862">Zinc</keyword>
<keyword evidence="2 6" id="KW-0812">Transmembrane</keyword>
<dbReference type="AlphaFoldDB" id="A0A068RKX2"/>
<dbReference type="OrthoDB" id="5585746at2759"/>
<protein>
    <submittedName>
        <fullName evidence="7">Izh family channel protein</fullName>
    </submittedName>
</protein>
<comment type="caution">
    <text evidence="7">The sequence shown here is derived from an EMBL/GenBank/DDBJ whole genome shotgun (WGS) entry which is preliminary data.</text>
</comment>
<dbReference type="VEuPathDB" id="FungiDB:LCOR_01330.1"/>
<keyword evidence="4 6" id="KW-0472">Membrane</keyword>
<feature type="binding site" evidence="5">
    <location>
        <position position="275"/>
    </location>
    <ligand>
        <name>Zn(2+)</name>
        <dbReference type="ChEBI" id="CHEBI:29105"/>
    </ligand>
</feature>
<evidence type="ECO:0000313" key="8">
    <source>
        <dbReference type="Proteomes" id="UP000027586"/>
    </source>
</evidence>
<feature type="binding site" evidence="5">
    <location>
        <position position="424"/>
    </location>
    <ligand>
        <name>Zn(2+)</name>
        <dbReference type="ChEBI" id="CHEBI:29105"/>
    </ligand>
</feature>
<evidence type="ECO:0000313" key="7">
    <source>
        <dbReference type="EMBL" id="CDH49591.1"/>
    </source>
</evidence>
<feature type="transmembrane region" description="Helical" evidence="6">
    <location>
        <begin position="349"/>
        <end position="372"/>
    </location>
</feature>
<dbReference type="InterPro" id="IPR004254">
    <property type="entry name" value="AdipoR/HlyIII-related"/>
</dbReference>
<dbReference type="Pfam" id="PF03006">
    <property type="entry name" value="HlyIII"/>
    <property type="match status" value="1"/>
</dbReference>
<proteinExistence type="predicted"/>
<dbReference type="PANTHER" id="PTHR20855">
    <property type="entry name" value="ADIPOR/PROGESTIN RECEPTOR-RELATED"/>
    <property type="match status" value="1"/>
</dbReference>
<organism evidence="7 8">
    <name type="scientific">Lichtheimia corymbifera JMRC:FSU:9682</name>
    <dbReference type="NCBI Taxonomy" id="1263082"/>
    <lineage>
        <taxon>Eukaryota</taxon>
        <taxon>Fungi</taxon>
        <taxon>Fungi incertae sedis</taxon>
        <taxon>Mucoromycota</taxon>
        <taxon>Mucoromycotina</taxon>
        <taxon>Mucoromycetes</taxon>
        <taxon>Mucorales</taxon>
        <taxon>Lichtheimiaceae</taxon>
        <taxon>Lichtheimia</taxon>
    </lineage>
</organism>
<feature type="transmembrane region" description="Helical" evidence="6">
    <location>
        <begin position="222"/>
        <end position="243"/>
    </location>
</feature>
<dbReference type="GO" id="GO:0016020">
    <property type="term" value="C:membrane"/>
    <property type="evidence" value="ECO:0007669"/>
    <property type="project" value="UniProtKB-SubCell"/>
</dbReference>
<dbReference type="STRING" id="1263082.A0A068RKX2"/>
<feature type="transmembrane region" description="Helical" evidence="6">
    <location>
        <begin position="294"/>
        <end position="311"/>
    </location>
</feature>
<evidence type="ECO:0000256" key="4">
    <source>
        <dbReference type="ARBA" id="ARBA00023136"/>
    </source>
</evidence>
<evidence type="ECO:0000256" key="6">
    <source>
        <dbReference type="SAM" id="Phobius"/>
    </source>
</evidence>
<dbReference type="GO" id="GO:0046872">
    <property type="term" value="F:metal ion binding"/>
    <property type="evidence" value="ECO:0007669"/>
    <property type="project" value="UniProtKB-KW"/>
</dbReference>